<comment type="similarity">
    <text evidence="1">Belongs to the peptidase C1 family.</text>
</comment>
<evidence type="ECO:0000256" key="1">
    <source>
        <dbReference type="ARBA" id="ARBA00008455"/>
    </source>
</evidence>
<dbReference type="InterPro" id="IPR038765">
    <property type="entry name" value="Papain-like_cys_pep_sf"/>
</dbReference>
<keyword evidence="2" id="KW-1015">Disulfide bond</keyword>
<dbReference type="Pfam" id="PF00112">
    <property type="entry name" value="Peptidase_C1"/>
    <property type="match status" value="1"/>
</dbReference>
<dbReference type="Gene3D" id="3.90.70.10">
    <property type="entry name" value="Cysteine proteinases"/>
    <property type="match status" value="1"/>
</dbReference>
<dbReference type="CDD" id="cd02248">
    <property type="entry name" value="Peptidase_C1A"/>
    <property type="match status" value="1"/>
</dbReference>
<feature type="domain" description="Peptidase C1A papain C-terminal" evidence="3">
    <location>
        <begin position="240"/>
        <end position="463"/>
    </location>
</feature>
<dbReference type="GO" id="GO:0008234">
    <property type="term" value="F:cysteine-type peptidase activity"/>
    <property type="evidence" value="ECO:0007669"/>
    <property type="project" value="InterPro"/>
</dbReference>
<dbReference type="PROSITE" id="PS00640">
    <property type="entry name" value="THIOL_PROTEASE_ASN"/>
    <property type="match status" value="1"/>
</dbReference>
<feature type="domain" description="Cathepsin propeptide inhibitor" evidence="4">
    <location>
        <begin position="156"/>
        <end position="212"/>
    </location>
</feature>
<gene>
    <name evidence="5" type="ORF">BEMITA_LOCUS12577</name>
</gene>
<dbReference type="PANTHER" id="PTHR12411">
    <property type="entry name" value="CYSTEINE PROTEASE FAMILY C1-RELATED"/>
    <property type="match status" value="1"/>
</dbReference>
<dbReference type="SMART" id="SM00645">
    <property type="entry name" value="Pept_C1"/>
    <property type="match status" value="1"/>
</dbReference>
<dbReference type="GO" id="GO:0006508">
    <property type="term" value="P:proteolysis"/>
    <property type="evidence" value="ECO:0007669"/>
    <property type="project" value="InterPro"/>
</dbReference>
<dbReference type="PROSITE" id="PS00639">
    <property type="entry name" value="THIOL_PROTEASE_HIS"/>
    <property type="match status" value="1"/>
</dbReference>
<reference evidence="5" key="1">
    <citation type="submission" date="2021-12" db="EMBL/GenBank/DDBJ databases">
        <authorList>
            <person name="King R."/>
        </authorList>
    </citation>
    <scope>NUCLEOTIDE SEQUENCE</scope>
</reference>
<dbReference type="SUPFAM" id="SSF54001">
    <property type="entry name" value="Cysteine proteinases"/>
    <property type="match status" value="1"/>
</dbReference>
<evidence type="ECO:0000259" key="3">
    <source>
        <dbReference type="SMART" id="SM00645"/>
    </source>
</evidence>
<evidence type="ECO:0000313" key="6">
    <source>
        <dbReference type="Proteomes" id="UP001152759"/>
    </source>
</evidence>
<dbReference type="SMART" id="SM00848">
    <property type="entry name" value="Inhibitor_I29"/>
    <property type="match status" value="1"/>
</dbReference>
<sequence>MEGEYMGEFWCAFGVLLVWFVHLCLSNHYLIWYGHEVFSGIQKINLFWRNETFWYHMKDPKFNFTILDVYDVWNKTRYNSQQAVLNLGLSLLSRLYKGASNLTTSIFGQEVANKLFSERVLVGLTVWNFPEYFQSTRNSTSAIQPGISNLPMDDTFSAFATAFHKNYSQEEKDHRQNNFQENLKLIAKLNTAKFGTATFAVTPYTDFSQTEFQRKYCTYHSTYDGRAFYSDEETINVGPTPEQFDWKTRGLVSKVKNNENCGGGWAYAVVDCLEMHNAIRRNASVVEYSAQQIVDCDKNSRGCAGGSVTNAYKYIKDAGGLALERSYPYTFRESSCLFEPSMAKIRIKSTFYTLPPSEETIRHFIYNYGPVVAAINCAQLQFYKRGVIRCNDENCNPRHMNHAVVVVGYGVEGSRGANSTSGIPYWLVKNSWGTAWGEEGYFKVFRGKRENTLGIQNFLTAPMVDVDSFEGKGKW</sequence>
<evidence type="ECO:0000256" key="2">
    <source>
        <dbReference type="ARBA" id="ARBA00023157"/>
    </source>
</evidence>
<dbReference type="Pfam" id="PF08246">
    <property type="entry name" value="Inhibitor_I29"/>
    <property type="match status" value="1"/>
</dbReference>
<dbReference type="AlphaFoldDB" id="A0A9P0G1D5"/>
<dbReference type="InterPro" id="IPR000668">
    <property type="entry name" value="Peptidase_C1A_C"/>
</dbReference>
<dbReference type="InterPro" id="IPR013128">
    <property type="entry name" value="Peptidase_C1A"/>
</dbReference>
<dbReference type="InterPro" id="IPR025660">
    <property type="entry name" value="Pept_his_AS"/>
</dbReference>
<protein>
    <submittedName>
        <fullName evidence="5">Uncharacterized protein</fullName>
    </submittedName>
</protein>
<evidence type="ECO:0000313" key="5">
    <source>
        <dbReference type="EMBL" id="CAH0776487.1"/>
    </source>
</evidence>
<name>A0A9P0G1D5_BEMTA</name>
<dbReference type="FunFam" id="3.90.70.10:FF:000332">
    <property type="entry name" value="Cathepsin L1"/>
    <property type="match status" value="1"/>
</dbReference>
<dbReference type="PRINTS" id="PR00705">
    <property type="entry name" value="PAPAIN"/>
</dbReference>
<accession>A0A9P0G1D5</accession>
<proteinExistence type="inferred from homology"/>
<dbReference type="InterPro" id="IPR039417">
    <property type="entry name" value="Peptidase_C1A_papain-like"/>
</dbReference>
<keyword evidence="6" id="KW-1185">Reference proteome</keyword>
<dbReference type="InterPro" id="IPR025661">
    <property type="entry name" value="Pept_asp_AS"/>
</dbReference>
<dbReference type="InterPro" id="IPR013201">
    <property type="entry name" value="Prot_inhib_I29"/>
</dbReference>
<dbReference type="EMBL" id="OU963869">
    <property type="protein sequence ID" value="CAH0776487.1"/>
    <property type="molecule type" value="Genomic_DNA"/>
</dbReference>
<dbReference type="Proteomes" id="UP001152759">
    <property type="component" value="Chromosome 8"/>
</dbReference>
<organism evidence="5 6">
    <name type="scientific">Bemisia tabaci</name>
    <name type="common">Sweetpotato whitefly</name>
    <name type="synonym">Aleurodes tabaci</name>
    <dbReference type="NCBI Taxonomy" id="7038"/>
    <lineage>
        <taxon>Eukaryota</taxon>
        <taxon>Metazoa</taxon>
        <taxon>Ecdysozoa</taxon>
        <taxon>Arthropoda</taxon>
        <taxon>Hexapoda</taxon>
        <taxon>Insecta</taxon>
        <taxon>Pterygota</taxon>
        <taxon>Neoptera</taxon>
        <taxon>Paraneoptera</taxon>
        <taxon>Hemiptera</taxon>
        <taxon>Sternorrhyncha</taxon>
        <taxon>Aleyrodoidea</taxon>
        <taxon>Aleyrodidae</taxon>
        <taxon>Aleyrodinae</taxon>
        <taxon>Bemisia</taxon>
    </lineage>
</organism>
<evidence type="ECO:0000259" key="4">
    <source>
        <dbReference type="SMART" id="SM00848"/>
    </source>
</evidence>